<dbReference type="InterPro" id="IPR004839">
    <property type="entry name" value="Aminotransferase_I/II_large"/>
</dbReference>
<sequence length="311" mass="34740">MDISNGHGLETIHPEDVLLVCPIEGIYLAARALLKAGDQIVVPCPAYQSLFEVGKSIGCTVQMWNFEDKADTGEIGFNIDTLRKLVTSKTKLIVANFPHNPTGALVSQDEWSELIELCRLHDCYLFSDEMYRGLEHEAGTKLPAACQLYDNAISLSGVSKTLNLPGLRIGWLVTKNPNILHALQHLKDYTTICPPAPSEILALMGLRQQEAILARNKHTIEVNLAALECFIKRNRSTFEYSKPKAGSTVFIKVLNEDAYEFSERLVKEAGIMLLPSQVFLDTEKHVNRVRVGVGRKNVPEILDRLDEYLSH</sequence>
<dbReference type="PANTHER" id="PTHR43510">
    <property type="entry name" value="AMINOTRANSFERASE FUNCTION, HYPOTHETICAL (EUROFUNG)"/>
    <property type="match status" value="1"/>
</dbReference>
<dbReference type="GO" id="GO:0030170">
    <property type="term" value="F:pyridoxal phosphate binding"/>
    <property type="evidence" value="ECO:0007669"/>
    <property type="project" value="InterPro"/>
</dbReference>
<proteinExistence type="inferred from homology"/>
<dbReference type="PANTHER" id="PTHR43510:SF1">
    <property type="entry name" value="AMINOTRANSFERASE FUNCTION, HYPOTHETICAL (EUROFUNG)"/>
    <property type="match status" value="1"/>
</dbReference>
<accession>A0A7S3V2H7</accession>
<dbReference type="Pfam" id="PF00155">
    <property type="entry name" value="Aminotran_1_2"/>
    <property type="match status" value="1"/>
</dbReference>
<reference evidence="4" key="1">
    <citation type="submission" date="2021-01" db="EMBL/GenBank/DDBJ databases">
        <authorList>
            <person name="Corre E."/>
            <person name="Pelletier E."/>
            <person name="Niang G."/>
            <person name="Scheremetjew M."/>
            <person name="Finn R."/>
            <person name="Kale V."/>
            <person name="Holt S."/>
            <person name="Cochrane G."/>
            <person name="Meng A."/>
            <person name="Brown T."/>
            <person name="Cohen L."/>
        </authorList>
    </citation>
    <scope>NUCLEOTIDE SEQUENCE</scope>
    <source>
        <strain evidence="4">GSBS06</strain>
    </source>
</reference>
<gene>
    <name evidence="4" type="ORF">ASTO00021_LOCUS17255</name>
</gene>
<dbReference type="CDD" id="cd00609">
    <property type="entry name" value="AAT_like"/>
    <property type="match status" value="1"/>
</dbReference>
<evidence type="ECO:0000256" key="1">
    <source>
        <dbReference type="ARBA" id="ARBA00007441"/>
    </source>
</evidence>
<keyword evidence="2" id="KW-0663">Pyridoxal phosphate</keyword>
<evidence type="ECO:0000256" key="2">
    <source>
        <dbReference type="ARBA" id="ARBA00022898"/>
    </source>
</evidence>
<dbReference type="SUPFAM" id="SSF53383">
    <property type="entry name" value="PLP-dependent transferases"/>
    <property type="match status" value="1"/>
</dbReference>
<dbReference type="InterPro" id="IPR004838">
    <property type="entry name" value="NHTrfase_class1_PyrdxlP-BS"/>
</dbReference>
<protein>
    <recommendedName>
        <fullName evidence="3">Aminotransferase class I/classII large domain-containing protein</fullName>
    </recommendedName>
</protein>
<dbReference type="InterPro" id="IPR015421">
    <property type="entry name" value="PyrdxlP-dep_Trfase_major"/>
</dbReference>
<evidence type="ECO:0000259" key="3">
    <source>
        <dbReference type="Pfam" id="PF00155"/>
    </source>
</evidence>
<comment type="similarity">
    <text evidence="1">Belongs to the class-I pyridoxal-phosphate-dependent aminotransferase family.</text>
</comment>
<dbReference type="Gene3D" id="3.40.640.10">
    <property type="entry name" value="Type I PLP-dependent aspartate aminotransferase-like (Major domain)"/>
    <property type="match status" value="1"/>
</dbReference>
<dbReference type="AlphaFoldDB" id="A0A7S3V2H7"/>
<feature type="domain" description="Aminotransferase class I/classII large" evidence="3">
    <location>
        <begin position="19"/>
        <end position="305"/>
    </location>
</feature>
<dbReference type="Gene3D" id="3.90.1150.10">
    <property type="entry name" value="Aspartate Aminotransferase, domain 1"/>
    <property type="match status" value="1"/>
</dbReference>
<name>A0A7S3V2H7_9STRA</name>
<evidence type="ECO:0000313" key="4">
    <source>
        <dbReference type="EMBL" id="CAE0447280.1"/>
    </source>
</evidence>
<dbReference type="EMBL" id="HBIN01022470">
    <property type="protein sequence ID" value="CAE0447280.1"/>
    <property type="molecule type" value="Transcribed_RNA"/>
</dbReference>
<dbReference type="InterPro" id="IPR015422">
    <property type="entry name" value="PyrdxlP-dep_Trfase_small"/>
</dbReference>
<dbReference type="PROSITE" id="PS00105">
    <property type="entry name" value="AA_TRANSFER_CLASS_1"/>
    <property type="match status" value="1"/>
</dbReference>
<organism evidence="4">
    <name type="scientific">Aplanochytrium stocchinoi</name>
    <dbReference type="NCBI Taxonomy" id="215587"/>
    <lineage>
        <taxon>Eukaryota</taxon>
        <taxon>Sar</taxon>
        <taxon>Stramenopiles</taxon>
        <taxon>Bigyra</taxon>
        <taxon>Labyrinthulomycetes</taxon>
        <taxon>Thraustochytrida</taxon>
        <taxon>Thraustochytriidae</taxon>
        <taxon>Aplanochytrium</taxon>
    </lineage>
</organism>
<dbReference type="InterPro" id="IPR015424">
    <property type="entry name" value="PyrdxlP-dep_Trfase"/>
</dbReference>
<dbReference type="GO" id="GO:0003824">
    <property type="term" value="F:catalytic activity"/>
    <property type="evidence" value="ECO:0007669"/>
    <property type="project" value="InterPro"/>
</dbReference>